<dbReference type="PROSITE" id="PS51007">
    <property type="entry name" value="CYTC"/>
    <property type="match status" value="2"/>
</dbReference>
<keyword evidence="3 7" id="KW-0479">Metal-binding</keyword>
<evidence type="ECO:0000313" key="11">
    <source>
        <dbReference type="Proteomes" id="UP000292372"/>
    </source>
</evidence>
<organism evidence="10 11">
    <name type="scientific">Hyunsoonleella pacifica</name>
    <dbReference type="NCBI Taxonomy" id="1080224"/>
    <lineage>
        <taxon>Bacteria</taxon>
        <taxon>Pseudomonadati</taxon>
        <taxon>Bacteroidota</taxon>
        <taxon>Flavobacteriia</taxon>
        <taxon>Flavobacteriales</taxon>
        <taxon>Flavobacteriaceae</taxon>
    </lineage>
</organism>
<dbReference type="PANTHER" id="PTHR30600:SF10">
    <property type="entry name" value="BLL6722 PROTEIN"/>
    <property type="match status" value="1"/>
</dbReference>
<evidence type="ECO:0000256" key="3">
    <source>
        <dbReference type="ARBA" id="ARBA00022723"/>
    </source>
</evidence>
<keyword evidence="8" id="KW-0472">Membrane</keyword>
<dbReference type="InterPro" id="IPR004852">
    <property type="entry name" value="Di-haem_cyt_c_peroxidsae"/>
</dbReference>
<keyword evidence="5" id="KW-0560">Oxidoreductase</keyword>
<evidence type="ECO:0000256" key="6">
    <source>
        <dbReference type="ARBA" id="ARBA00023004"/>
    </source>
</evidence>
<dbReference type="InterPro" id="IPR038352">
    <property type="entry name" value="Imelysin_sf"/>
</dbReference>
<evidence type="ECO:0000256" key="4">
    <source>
        <dbReference type="ARBA" id="ARBA00022729"/>
    </source>
</evidence>
<dbReference type="SUPFAM" id="SSF46626">
    <property type="entry name" value="Cytochrome c"/>
    <property type="match status" value="2"/>
</dbReference>
<sequence length="616" mass="70827">MINIYFYKRNRRGILKGFLFLIVTMSIFSCKKESNIVGHTMVKTNSAFTKDLRDYYLQNLDSLSTYLNKLNPTKSLEENKVIFKQIRKWYKYAEPFMIAFDNNSYLTINGPNLLIVHAEDYTDVKKIKPKSLQVVEELLYADEGLDIDELELQLTFLRSRVPFMAHNHIIYKQKDRHYLKMIRDEIITVATKGITGFDSPMQLNSTEESAYVYQSLWNILNYMKDSFGKTEVYKQLQNAFKAAEQSLISSNFETFDRYAFIKNHTNKQLVLLAKAFKEWDIDMAENYELNPYGENLFQNDFFNLSHFAPQGSPSISKERIALGKSLFNDASLSNGNDMSCATCHIKEKAFTDGHKVAIGRNGIKLQRNSPTLSYAVYQRTFFYDGRGDGLEGQIVGVTNNKNEFHTDLITVEKRVKENPKYLKAFHSLYEGKITNKNVRHAIATYIRSLAPFNSKFDRNMQGLENTITEKEVLGFNLFMGKAACATCHFPPTFNGTVPPKYAETEFENLGLTKNANFKHPVLDDDPGMYYPYEVEERRGFFKTSSVRNVELTAPYMHNGAFKTLEQVLEFYNLGGGQGMGLDVPYQTLPPDPLELNDNEINSIIAFMKSLTDSEYN</sequence>
<proteinExistence type="predicted"/>
<comment type="caution">
    <text evidence="10">The sequence shown here is derived from an EMBL/GenBank/DDBJ whole genome shotgun (WGS) entry which is preliminary data.</text>
</comment>
<dbReference type="PANTHER" id="PTHR30600">
    <property type="entry name" value="CYTOCHROME C PEROXIDASE-RELATED"/>
    <property type="match status" value="1"/>
</dbReference>
<evidence type="ECO:0000259" key="9">
    <source>
        <dbReference type="PROSITE" id="PS51007"/>
    </source>
</evidence>
<dbReference type="GO" id="GO:0009055">
    <property type="term" value="F:electron transfer activity"/>
    <property type="evidence" value="ECO:0007669"/>
    <property type="project" value="InterPro"/>
</dbReference>
<dbReference type="RefSeq" id="WP_130938016.1">
    <property type="nucleotide sequence ID" value="NZ_BMEE01000005.1"/>
</dbReference>
<dbReference type="GO" id="GO:0030313">
    <property type="term" value="C:cell envelope"/>
    <property type="evidence" value="ECO:0007669"/>
    <property type="project" value="UniProtKB-SubCell"/>
</dbReference>
<keyword evidence="8" id="KW-1133">Transmembrane helix</keyword>
<evidence type="ECO:0000256" key="7">
    <source>
        <dbReference type="PROSITE-ProRule" id="PRU00433"/>
    </source>
</evidence>
<comment type="subcellular location">
    <subcellularLocation>
        <location evidence="1">Cell envelope</location>
    </subcellularLocation>
</comment>
<accession>A0A4Q9FK99</accession>
<dbReference type="OrthoDB" id="9805202at2"/>
<dbReference type="InterPro" id="IPR051395">
    <property type="entry name" value="Cytochrome_c_Peroxidase/MauG"/>
</dbReference>
<dbReference type="GO" id="GO:0004130">
    <property type="term" value="F:cytochrome-c peroxidase activity"/>
    <property type="evidence" value="ECO:0007669"/>
    <property type="project" value="TreeGrafter"/>
</dbReference>
<keyword evidence="4" id="KW-0732">Signal</keyword>
<gene>
    <name evidence="10" type="ORF">EYD46_15160</name>
</gene>
<evidence type="ECO:0000256" key="2">
    <source>
        <dbReference type="ARBA" id="ARBA00022617"/>
    </source>
</evidence>
<dbReference type="InterPro" id="IPR036909">
    <property type="entry name" value="Cyt_c-like_dom_sf"/>
</dbReference>
<feature type="domain" description="Cytochrome c" evidence="9">
    <location>
        <begin position="318"/>
        <end position="450"/>
    </location>
</feature>
<name>A0A4Q9FK99_9FLAO</name>
<keyword evidence="8" id="KW-0812">Transmembrane</keyword>
<dbReference type="InterPro" id="IPR009056">
    <property type="entry name" value="Cyt_c-like_dom"/>
</dbReference>
<keyword evidence="2 7" id="KW-0349">Heme</keyword>
<feature type="domain" description="Cytochrome c" evidence="9">
    <location>
        <begin position="469"/>
        <end position="611"/>
    </location>
</feature>
<evidence type="ECO:0000256" key="5">
    <source>
        <dbReference type="ARBA" id="ARBA00023002"/>
    </source>
</evidence>
<dbReference type="Pfam" id="PF03150">
    <property type="entry name" value="CCP_MauG"/>
    <property type="match status" value="1"/>
</dbReference>
<dbReference type="AlphaFoldDB" id="A0A4Q9FK99"/>
<dbReference type="Proteomes" id="UP000292372">
    <property type="component" value="Unassembled WGS sequence"/>
</dbReference>
<feature type="transmembrane region" description="Helical" evidence="8">
    <location>
        <begin position="12"/>
        <end position="29"/>
    </location>
</feature>
<evidence type="ECO:0000256" key="8">
    <source>
        <dbReference type="SAM" id="Phobius"/>
    </source>
</evidence>
<evidence type="ECO:0000313" key="10">
    <source>
        <dbReference type="EMBL" id="TBN13832.1"/>
    </source>
</evidence>
<protein>
    <submittedName>
        <fullName evidence="10">Methylamine utilization protein</fullName>
    </submittedName>
</protein>
<dbReference type="GO" id="GO:0020037">
    <property type="term" value="F:heme binding"/>
    <property type="evidence" value="ECO:0007669"/>
    <property type="project" value="InterPro"/>
</dbReference>
<evidence type="ECO:0000256" key="1">
    <source>
        <dbReference type="ARBA" id="ARBA00004196"/>
    </source>
</evidence>
<dbReference type="EMBL" id="SIRS01000006">
    <property type="protein sequence ID" value="TBN13832.1"/>
    <property type="molecule type" value="Genomic_DNA"/>
</dbReference>
<keyword evidence="6 7" id="KW-0408">Iron</keyword>
<dbReference type="Gene3D" id="1.10.760.10">
    <property type="entry name" value="Cytochrome c-like domain"/>
    <property type="match status" value="2"/>
</dbReference>
<keyword evidence="11" id="KW-1185">Reference proteome</keyword>
<dbReference type="GO" id="GO:0046872">
    <property type="term" value="F:metal ion binding"/>
    <property type="evidence" value="ECO:0007669"/>
    <property type="project" value="UniProtKB-KW"/>
</dbReference>
<reference evidence="10 11" key="1">
    <citation type="journal article" date="2015" name="Int. J. Syst. Evol. Microbiol.">
        <title>Hyunsoonleella pacifica sp. nov., isolated from seawater of South Pacific Gyre.</title>
        <authorList>
            <person name="Gao X."/>
            <person name="Zhang Z."/>
            <person name="Dai X."/>
            <person name="Zhang X.H."/>
        </authorList>
    </citation>
    <scope>NUCLEOTIDE SEQUENCE [LARGE SCALE GENOMIC DNA]</scope>
    <source>
        <strain evidence="10 11">SW033</strain>
    </source>
</reference>
<dbReference type="Gene3D" id="1.20.1420.20">
    <property type="entry name" value="M75 peptidase, HXXE motif"/>
    <property type="match status" value="1"/>
</dbReference>